<dbReference type="EMBL" id="BSXS01003213">
    <property type="protein sequence ID" value="GME80804.1"/>
    <property type="molecule type" value="Genomic_DNA"/>
</dbReference>
<sequence>MKIPFEMFITGSYLGIESIISNSYNQLTHEMTNSTARKMILSLTDPEYKRHLKYGSAATSLLECSKLRLCLFGYKDPADKWDGLPAVSIVEIMSNEHFEPKSRLKKAQFLISLLKRRWGKRKSKYEVDCLELYLDDLYVEMTVAEKQVLSEYRSEDGRWRPKQNFLVTLITAILIMFGMLLLTVITGVLFLLVIVCWVLFVRYHMPFFIVSVVITPIIRSFKQLMRVLKKKKKLKKKNGKKKSKIVNKKKVV</sequence>
<organism evidence="1 2">
    <name type="scientific">Ambrosiozyma monospora</name>
    <name type="common">Yeast</name>
    <name type="synonym">Endomycopsis monosporus</name>
    <dbReference type="NCBI Taxonomy" id="43982"/>
    <lineage>
        <taxon>Eukaryota</taxon>
        <taxon>Fungi</taxon>
        <taxon>Dikarya</taxon>
        <taxon>Ascomycota</taxon>
        <taxon>Saccharomycotina</taxon>
        <taxon>Pichiomycetes</taxon>
        <taxon>Pichiales</taxon>
        <taxon>Pichiaceae</taxon>
        <taxon>Ambrosiozyma</taxon>
    </lineage>
</organism>
<comment type="caution">
    <text evidence="1">The sequence shown here is derived from an EMBL/GenBank/DDBJ whole genome shotgun (WGS) entry which is preliminary data.</text>
</comment>
<dbReference type="Proteomes" id="UP001165064">
    <property type="component" value="Unassembled WGS sequence"/>
</dbReference>
<gene>
    <name evidence="1" type="ORF">Amon02_000461800</name>
</gene>
<keyword evidence="2" id="KW-1185">Reference proteome</keyword>
<protein>
    <submittedName>
        <fullName evidence="1">Unnamed protein product</fullName>
    </submittedName>
</protein>
<reference evidence="1" key="1">
    <citation type="submission" date="2023-04" db="EMBL/GenBank/DDBJ databases">
        <title>Ambrosiozyma monospora NBRC 10751.</title>
        <authorList>
            <person name="Ichikawa N."/>
            <person name="Sato H."/>
            <person name="Tonouchi N."/>
        </authorList>
    </citation>
    <scope>NUCLEOTIDE SEQUENCE</scope>
    <source>
        <strain evidence="1">NBRC 10751</strain>
    </source>
</reference>
<name>A0ACB5T4E6_AMBMO</name>
<evidence type="ECO:0000313" key="2">
    <source>
        <dbReference type="Proteomes" id="UP001165064"/>
    </source>
</evidence>
<proteinExistence type="predicted"/>
<accession>A0ACB5T4E6</accession>
<evidence type="ECO:0000313" key="1">
    <source>
        <dbReference type="EMBL" id="GME80804.1"/>
    </source>
</evidence>